<dbReference type="GO" id="GO:0005524">
    <property type="term" value="F:ATP binding"/>
    <property type="evidence" value="ECO:0007669"/>
    <property type="project" value="UniProtKB-KW"/>
</dbReference>
<dbReference type="Gene3D" id="3.40.50.300">
    <property type="entry name" value="P-loop containing nucleotide triphosphate hydrolases"/>
    <property type="match status" value="1"/>
</dbReference>
<dbReference type="RefSeq" id="WP_126812106.1">
    <property type="nucleotide sequence ID" value="NZ_NGKC01000002.1"/>
</dbReference>
<evidence type="ECO:0000313" key="4">
    <source>
        <dbReference type="EMBL" id="RSU13800.1"/>
    </source>
</evidence>
<dbReference type="EMBL" id="NGKC01000002">
    <property type="protein sequence ID" value="RSU13800.1"/>
    <property type="molecule type" value="Genomic_DNA"/>
</dbReference>
<dbReference type="CDD" id="cd03230">
    <property type="entry name" value="ABC_DR_subfamily_A"/>
    <property type="match status" value="1"/>
</dbReference>
<keyword evidence="1" id="KW-0547">Nucleotide-binding</keyword>
<evidence type="ECO:0000259" key="3">
    <source>
        <dbReference type="PROSITE" id="PS50893"/>
    </source>
</evidence>
<evidence type="ECO:0000256" key="1">
    <source>
        <dbReference type="ARBA" id="ARBA00022741"/>
    </source>
</evidence>
<dbReference type="InterPro" id="IPR027417">
    <property type="entry name" value="P-loop_NTPase"/>
</dbReference>
<dbReference type="SMART" id="SM00382">
    <property type="entry name" value="AAA"/>
    <property type="match status" value="1"/>
</dbReference>
<sequence length="287" mass="32788">MDRIEIQQLEKSFGKKKVLRDVSCVIEEGHIYGLLGRNGAGKSTLLNIINNRMRAEEGQVLYNGQNIRENDGLLQELFLVNDTILFKREETEKVASYFKHAALFYPDFDENLCHHLVAAFDMDTSLRLSKLSTGYRSIFNIILALCVPARFIFLDEPILGLDANHRDLFYKELVDAFMERPRTFVLSTHLIEEVARLIDSVLILDKGMIQVADTVEAVTEKAWSLTGASQDVDAYAGQLNVIGVEYLGNQTTLYVYDDVSRLPDTIQKQKLELQKLFIMMTNRLEEK</sequence>
<dbReference type="InterPro" id="IPR003593">
    <property type="entry name" value="AAA+_ATPase"/>
</dbReference>
<dbReference type="Pfam" id="PF00005">
    <property type="entry name" value="ABC_tran"/>
    <property type="match status" value="1"/>
</dbReference>
<protein>
    <recommendedName>
        <fullName evidence="3">ABC transporter domain-containing protein</fullName>
    </recommendedName>
</protein>
<dbReference type="SUPFAM" id="SSF52540">
    <property type="entry name" value="P-loop containing nucleoside triphosphate hydrolases"/>
    <property type="match status" value="1"/>
</dbReference>
<accession>A0A430B0D4</accession>
<name>A0A430B0D4_9ENTE</name>
<dbReference type="GO" id="GO:0016887">
    <property type="term" value="F:ATP hydrolysis activity"/>
    <property type="evidence" value="ECO:0007669"/>
    <property type="project" value="InterPro"/>
</dbReference>
<dbReference type="OrthoDB" id="9804819at2"/>
<proteinExistence type="predicted"/>
<dbReference type="Proteomes" id="UP000286773">
    <property type="component" value="Unassembled WGS sequence"/>
</dbReference>
<dbReference type="PANTHER" id="PTHR43158">
    <property type="entry name" value="SKFA PEPTIDE EXPORT ATP-BINDING PROTEIN SKFE"/>
    <property type="match status" value="1"/>
</dbReference>
<keyword evidence="5" id="KW-1185">Reference proteome</keyword>
<gene>
    <name evidence="4" type="ORF">CBF27_02560</name>
</gene>
<dbReference type="PANTHER" id="PTHR43158:SF5">
    <property type="entry name" value="ABC TRANSPORTER, ATP-BINDING PROTEIN"/>
    <property type="match status" value="1"/>
</dbReference>
<evidence type="ECO:0000313" key="5">
    <source>
        <dbReference type="Proteomes" id="UP000286773"/>
    </source>
</evidence>
<organism evidence="4 5">
    <name type="scientific">Vagococcus acidifermentans</name>
    <dbReference type="NCBI Taxonomy" id="564710"/>
    <lineage>
        <taxon>Bacteria</taxon>
        <taxon>Bacillati</taxon>
        <taxon>Bacillota</taxon>
        <taxon>Bacilli</taxon>
        <taxon>Lactobacillales</taxon>
        <taxon>Enterococcaceae</taxon>
        <taxon>Vagococcus</taxon>
    </lineage>
</organism>
<keyword evidence="2" id="KW-0067">ATP-binding</keyword>
<reference evidence="4 5" key="1">
    <citation type="submission" date="2017-05" db="EMBL/GenBank/DDBJ databases">
        <title>Vagococcus spp. assemblies.</title>
        <authorList>
            <person name="Gulvik C.A."/>
        </authorList>
    </citation>
    <scope>NUCLEOTIDE SEQUENCE [LARGE SCALE GENOMIC DNA]</scope>
    <source>
        <strain evidence="4 5">LMG 24798</strain>
    </source>
</reference>
<evidence type="ECO:0000256" key="2">
    <source>
        <dbReference type="ARBA" id="ARBA00022840"/>
    </source>
</evidence>
<dbReference type="PROSITE" id="PS50893">
    <property type="entry name" value="ABC_TRANSPORTER_2"/>
    <property type="match status" value="1"/>
</dbReference>
<dbReference type="InterPro" id="IPR003439">
    <property type="entry name" value="ABC_transporter-like_ATP-bd"/>
</dbReference>
<dbReference type="AlphaFoldDB" id="A0A430B0D4"/>
<comment type="caution">
    <text evidence="4">The sequence shown here is derived from an EMBL/GenBank/DDBJ whole genome shotgun (WGS) entry which is preliminary data.</text>
</comment>
<feature type="domain" description="ABC transporter" evidence="3">
    <location>
        <begin position="4"/>
        <end position="231"/>
    </location>
</feature>